<feature type="region of interest" description="Disordered" evidence="6">
    <location>
        <begin position="277"/>
        <end position="296"/>
    </location>
</feature>
<feature type="compositionally biased region" description="Low complexity" evidence="6">
    <location>
        <begin position="38"/>
        <end position="88"/>
    </location>
</feature>
<name>A0AAN6JQN1_9BASI</name>
<reference evidence="8" key="1">
    <citation type="journal article" date="2023" name="PhytoFront">
        <title>Draft Genome Resources of Seven Strains of Tilletia horrida, Causal Agent of Kernel Smut of Rice.</title>
        <authorList>
            <person name="Khanal S."/>
            <person name="Antony Babu S."/>
            <person name="Zhou X.G."/>
        </authorList>
    </citation>
    <scope>NUCLEOTIDE SEQUENCE</scope>
    <source>
        <strain evidence="8">TX6</strain>
    </source>
</reference>
<dbReference type="Proteomes" id="UP001176517">
    <property type="component" value="Unassembled WGS sequence"/>
</dbReference>
<keyword evidence="3" id="KW-0805">Transcription regulation</keyword>
<feature type="compositionally biased region" description="Basic and acidic residues" evidence="6">
    <location>
        <begin position="286"/>
        <end position="296"/>
    </location>
</feature>
<keyword evidence="9" id="KW-1185">Reference proteome</keyword>
<accession>A0AAN6JQN1</accession>
<evidence type="ECO:0000256" key="2">
    <source>
        <dbReference type="ARBA" id="ARBA00009788"/>
    </source>
</evidence>
<dbReference type="SUPFAM" id="SSF47113">
    <property type="entry name" value="Histone-fold"/>
    <property type="match status" value="1"/>
</dbReference>
<evidence type="ECO:0000256" key="3">
    <source>
        <dbReference type="ARBA" id="ARBA00023015"/>
    </source>
</evidence>
<dbReference type="GO" id="GO:0046982">
    <property type="term" value="F:protein heterodimerization activity"/>
    <property type="evidence" value="ECO:0007669"/>
    <property type="project" value="InterPro"/>
</dbReference>
<protein>
    <recommendedName>
        <fullName evidence="7">TAFII28-like protein domain-containing protein</fullName>
    </recommendedName>
</protein>
<feature type="compositionally biased region" description="Acidic residues" evidence="6">
    <location>
        <begin position="171"/>
        <end position="191"/>
    </location>
</feature>
<evidence type="ECO:0000256" key="1">
    <source>
        <dbReference type="ARBA" id="ARBA00004123"/>
    </source>
</evidence>
<feature type="compositionally biased region" description="Pro residues" evidence="6">
    <location>
        <begin position="1"/>
        <end position="15"/>
    </location>
</feature>
<dbReference type="GO" id="GO:0051123">
    <property type="term" value="P:RNA polymerase II preinitiation complex assembly"/>
    <property type="evidence" value="ECO:0007669"/>
    <property type="project" value="InterPro"/>
</dbReference>
<dbReference type="InterPro" id="IPR009072">
    <property type="entry name" value="Histone-fold"/>
</dbReference>
<comment type="caution">
    <text evidence="8">The sequence shown here is derived from an EMBL/GenBank/DDBJ whole genome shotgun (WGS) entry which is preliminary data.</text>
</comment>
<feature type="region of interest" description="Disordered" evidence="6">
    <location>
        <begin position="310"/>
        <end position="332"/>
    </location>
</feature>
<feature type="domain" description="TAFII28-like protein" evidence="7">
    <location>
        <begin position="206"/>
        <end position="304"/>
    </location>
</feature>
<dbReference type="CDD" id="cd08048">
    <property type="entry name" value="HFD_TAF11"/>
    <property type="match status" value="1"/>
</dbReference>
<organism evidence="8 9">
    <name type="scientific">Tilletia horrida</name>
    <dbReference type="NCBI Taxonomy" id="155126"/>
    <lineage>
        <taxon>Eukaryota</taxon>
        <taxon>Fungi</taxon>
        <taxon>Dikarya</taxon>
        <taxon>Basidiomycota</taxon>
        <taxon>Ustilaginomycotina</taxon>
        <taxon>Exobasidiomycetes</taxon>
        <taxon>Tilletiales</taxon>
        <taxon>Tilletiaceae</taxon>
        <taxon>Tilletia</taxon>
    </lineage>
</organism>
<feature type="region of interest" description="Disordered" evidence="6">
    <location>
        <begin position="1"/>
        <end position="191"/>
    </location>
</feature>
<comment type="subcellular location">
    <subcellularLocation>
        <location evidence="1">Nucleus</location>
    </subcellularLocation>
</comment>
<sequence>MSSYPTPPPPPPPPFGGYGADPMSPPPLPPPPPPPPFSAATSSSSAAFPSPGLALPQPYQQQQATTAPDPYAIALPGSSTATYGSYSAAPPPPIAPSSSSTSSALVLPLGPPPSKRGPKATSSSTAATAAGGRGRQTKSTSVDPGQVDDELLPPPTPGAEGSVGAGTRANEEEEVEEAEADEDEDEDEVESMELRRQNMRENLPYLIEAMTPEQIDRHDAFRRYGLNRANIKKIINQVTSQSVADNVAVLAAGAAKIFIGEIVERARVVQAAQLERNGGGARGRGRRDADPGPIRPEHIQEAYRLYMLERDRPGRYPPTGGASGVGKRRRLF</sequence>
<dbReference type="InterPro" id="IPR045127">
    <property type="entry name" value="TAF11-like"/>
</dbReference>
<dbReference type="Gene3D" id="1.10.20.10">
    <property type="entry name" value="Histone, subunit A"/>
    <property type="match status" value="1"/>
</dbReference>
<keyword evidence="4" id="KW-0804">Transcription</keyword>
<dbReference type="Pfam" id="PF04719">
    <property type="entry name" value="TAFII28"/>
    <property type="match status" value="1"/>
</dbReference>
<evidence type="ECO:0000256" key="5">
    <source>
        <dbReference type="ARBA" id="ARBA00023242"/>
    </source>
</evidence>
<proteinExistence type="inferred from homology"/>
<evidence type="ECO:0000259" key="7">
    <source>
        <dbReference type="Pfam" id="PF04719"/>
    </source>
</evidence>
<dbReference type="EMBL" id="JAPDMZ010000171">
    <property type="protein sequence ID" value="KAK0547092.1"/>
    <property type="molecule type" value="Genomic_DNA"/>
</dbReference>
<dbReference type="GO" id="GO:0016251">
    <property type="term" value="F:RNA polymerase II general transcription initiation factor activity"/>
    <property type="evidence" value="ECO:0007669"/>
    <property type="project" value="TreeGrafter"/>
</dbReference>
<gene>
    <name evidence="8" type="ORF">OC846_004992</name>
</gene>
<evidence type="ECO:0000256" key="4">
    <source>
        <dbReference type="ARBA" id="ARBA00023163"/>
    </source>
</evidence>
<keyword evidence="5" id="KW-0539">Nucleus</keyword>
<dbReference type="InterPro" id="IPR006809">
    <property type="entry name" value="TAFII28_dom"/>
</dbReference>
<comment type="similarity">
    <text evidence="2">Belongs to the TAF11 family.</text>
</comment>
<dbReference type="PANTHER" id="PTHR13218">
    <property type="entry name" value="TRANSCRIPTION INITIATION FACTOR TFIID SUBUNIT 11-RELATED"/>
    <property type="match status" value="1"/>
</dbReference>
<feature type="compositionally biased region" description="Low complexity" evidence="6">
    <location>
        <begin position="120"/>
        <end position="130"/>
    </location>
</feature>
<evidence type="ECO:0000313" key="8">
    <source>
        <dbReference type="EMBL" id="KAK0547092.1"/>
    </source>
</evidence>
<feature type="compositionally biased region" description="Pro residues" evidence="6">
    <location>
        <begin position="23"/>
        <end position="37"/>
    </location>
</feature>
<dbReference type="GO" id="GO:0005669">
    <property type="term" value="C:transcription factor TFIID complex"/>
    <property type="evidence" value="ECO:0007669"/>
    <property type="project" value="InterPro"/>
</dbReference>
<dbReference type="AlphaFoldDB" id="A0AAN6JQN1"/>
<evidence type="ECO:0000256" key="6">
    <source>
        <dbReference type="SAM" id="MobiDB-lite"/>
    </source>
</evidence>
<evidence type="ECO:0000313" key="9">
    <source>
        <dbReference type="Proteomes" id="UP001176517"/>
    </source>
</evidence>
<dbReference type="PANTHER" id="PTHR13218:SF8">
    <property type="entry name" value="TRANSCRIPTION INITIATION FACTOR TFIID SUBUNIT 11"/>
    <property type="match status" value="1"/>
</dbReference>